<dbReference type="Pfam" id="PF00062">
    <property type="entry name" value="Lys"/>
    <property type="match status" value="1"/>
</dbReference>
<dbReference type="CDD" id="cd16897">
    <property type="entry name" value="LYZ_C"/>
    <property type="match status" value="1"/>
</dbReference>
<dbReference type="SMART" id="SM00263">
    <property type="entry name" value="LYZ1"/>
    <property type="match status" value="1"/>
</dbReference>
<feature type="domain" description="Glycosyl hydrolases family 22 (GH22)" evidence="5">
    <location>
        <begin position="161"/>
        <end position="179"/>
    </location>
</feature>
<organism evidence="6 7">
    <name type="scientific">Lynx canadensis</name>
    <name type="common">Canada lynx</name>
    <name type="synonym">Felis canadensis</name>
    <dbReference type="NCBI Taxonomy" id="61383"/>
    <lineage>
        <taxon>Eukaryota</taxon>
        <taxon>Metazoa</taxon>
        <taxon>Chordata</taxon>
        <taxon>Craniata</taxon>
        <taxon>Vertebrata</taxon>
        <taxon>Euteleostomi</taxon>
        <taxon>Mammalia</taxon>
        <taxon>Eutheria</taxon>
        <taxon>Laurasiatheria</taxon>
        <taxon>Carnivora</taxon>
        <taxon>Feliformia</taxon>
        <taxon>Felidae</taxon>
        <taxon>Felinae</taxon>
        <taxon>Lynx</taxon>
    </lineage>
</organism>
<dbReference type="GO" id="GO:0007342">
    <property type="term" value="P:fusion of sperm to egg plasma membrane involved in single fertilization"/>
    <property type="evidence" value="ECO:0007669"/>
    <property type="project" value="TreeGrafter"/>
</dbReference>
<name>A0A667I5Z2_LYNCA</name>
<feature type="region of interest" description="Disordered" evidence="4">
    <location>
        <begin position="1"/>
        <end position="29"/>
    </location>
</feature>
<comment type="similarity">
    <text evidence="1 3">Belongs to the glycosyl hydrolase 22 family.</text>
</comment>
<dbReference type="AlphaFoldDB" id="A0A667I5Z2"/>
<dbReference type="GO" id="GO:0003796">
    <property type="term" value="F:lysozyme activity"/>
    <property type="evidence" value="ECO:0007669"/>
    <property type="project" value="InterPro"/>
</dbReference>
<keyword evidence="2" id="KW-1015">Disulfide bond</keyword>
<dbReference type="Proteomes" id="UP000472241">
    <property type="component" value="Unplaced"/>
</dbReference>
<dbReference type="PROSITE" id="PS51348">
    <property type="entry name" value="GLYCOSYL_HYDROL_F22_2"/>
    <property type="match status" value="1"/>
</dbReference>
<protein>
    <submittedName>
        <fullName evidence="6">Golgi SNAP receptor complex member 2</fullName>
    </submittedName>
</protein>
<evidence type="ECO:0000259" key="5">
    <source>
        <dbReference type="PROSITE" id="PS00128"/>
    </source>
</evidence>
<dbReference type="GO" id="GO:0001669">
    <property type="term" value="C:acrosomal vesicle"/>
    <property type="evidence" value="ECO:0007669"/>
    <property type="project" value="TreeGrafter"/>
</dbReference>
<dbReference type="InterPro" id="IPR023346">
    <property type="entry name" value="Lysozyme-like_dom_sf"/>
</dbReference>
<dbReference type="PANTHER" id="PTHR11407">
    <property type="entry name" value="LYSOZYME C"/>
    <property type="match status" value="1"/>
</dbReference>
<evidence type="ECO:0000313" key="6">
    <source>
        <dbReference type="Ensembl" id="ENSLCNP00005028479.1"/>
    </source>
</evidence>
<dbReference type="InterPro" id="IPR000974">
    <property type="entry name" value="Glyco_hydro_22_lys"/>
</dbReference>
<evidence type="ECO:0000256" key="1">
    <source>
        <dbReference type="ARBA" id="ARBA00010859"/>
    </source>
</evidence>
<dbReference type="SUPFAM" id="SSF53955">
    <property type="entry name" value="Lysozyme-like"/>
    <property type="match status" value="1"/>
</dbReference>
<evidence type="ECO:0000256" key="2">
    <source>
        <dbReference type="ARBA" id="ARBA00023157"/>
    </source>
</evidence>
<dbReference type="PANTHER" id="PTHR11407:SF9">
    <property type="entry name" value="LYSOZYME-LIKE PROTEIN 6"/>
    <property type="match status" value="1"/>
</dbReference>
<reference evidence="6" key="2">
    <citation type="submission" date="2025-09" db="UniProtKB">
        <authorList>
            <consortium name="Ensembl"/>
        </authorList>
    </citation>
    <scope>IDENTIFICATION</scope>
</reference>
<evidence type="ECO:0000256" key="3">
    <source>
        <dbReference type="RuleBase" id="RU004440"/>
    </source>
</evidence>
<dbReference type="InterPro" id="IPR019799">
    <property type="entry name" value="Glyco_hydro_22_CS"/>
</dbReference>
<feature type="compositionally biased region" description="Polar residues" evidence="4">
    <location>
        <begin position="1"/>
        <end position="21"/>
    </location>
</feature>
<sequence>MMSSTCRLLSETSSIGDTQGSSRRDSERNFCLEPSPLTFLRCSEETSSTSGRSSGPQALSCTFSPPKMMRTLLMSLISCLVAINEAKLINRCDLARVLHKEDLDGFEGYSLSDWLCLAFVESNFNLSKVNENADGSFDYGIFQINSRYWCNDYKSHSENICHEDCKELLSPDLLSTINCVKKIVSGPGGMKNWVAWRLHCAGRPLSYWMTGCHKE</sequence>
<dbReference type="Gene3D" id="1.10.530.10">
    <property type="match status" value="1"/>
</dbReference>
<dbReference type="Ensembl" id="ENSLCNT00005031797.1">
    <property type="protein sequence ID" value="ENSLCNP00005028479.1"/>
    <property type="gene ID" value="ENSLCNG00005018510.1"/>
</dbReference>
<accession>A0A667I5Z2</accession>
<dbReference type="PROSITE" id="PS00128">
    <property type="entry name" value="GLYCOSYL_HYDROL_F22_1"/>
    <property type="match status" value="1"/>
</dbReference>
<dbReference type="PRINTS" id="PR00137">
    <property type="entry name" value="LYSOZYME"/>
</dbReference>
<evidence type="ECO:0000313" key="7">
    <source>
        <dbReference type="Proteomes" id="UP000472241"/>
    </source>
</evidence>
<dbReference type="InterPro" id="IPR001916">
    <property type="entry name" value="Glyco_hydro_22"/>
</dbReference>
<keyword evidence="7" id="KW-1185">Reference proteome</keyword>
<dbReference type="PRINTS" id="PR00135">
    <property type="entry name" value="LYZLACT"/>
</dbReference>
<dbReference type="FunFam" id="1.10.530.10:FF:000001">
    <property type="entry name" value="Lysozyme C"/>
    <property type="match status" value="1"/>
</dbReference>
<evidence type="ECO:0000256" key="4">
    <source>
        <dbReference type="SAM" id="MobiDB-lite"/>
    </source>
</evidence>
<dbReference type="GO" id="GO:0036126">
    <property type="term" value="C:sperm flagellum"/>
    <property type="evidence" value="ECO:0007669"/>
    <property type="project" value="TreeGrafter"/>
</dbReference>
<proteinExistence type="inferred from homology"/>
<reference evidence="6" key="1">
    <citation type="submission" date="2025-08" db="UniProtKB">
        <authorList>
            <consortium name="Ensembl"/>
        </authorList>
    </citation>
    <scope>IDENTIFICATION</scope>
</reference>
<gene>
    <name evidence="6" type="primary">GOSR2</name>
</gene>